<dbReference type="Pfam" id="PF15046">
    <property type="entry name" value="DUF4532"/>
    <property type="match status" value="1"/>
</dbReference>
<reference evidence="3" key="1">
    <citation type="submission" date="2025-08" db="UniProtKB">
        <authorList>
            <consortium name="RefSeq"/>
        </authorList>
    </citation>
    <scope>IDENTIFICATION</scope>
</reference>
<dbReference type="PANTHER" id="PTHR35156">
    <property type="entry name" value="TESTIS-EXPRESSED PROTEIN 52"/>
    <property type="match status" value="1"/>
</dbReference>
<evidence type="ECO:0000313" key="2">
    <source>
        <dbReference type="Proteomes" id="UP000694863"/>
    </source>
</evidence>
<name>A0ABM1VLM2_ECHTE</name>
<gene>
    <name evidence="3" type="primary">TEX52</name>
</gene>
<dbReference type="InterPro" id="IPR029206">
    <property type="entry name" value="DUF4532"/>
</dbReference>
<evidence type="ECO:0000256" key="1">
    <source>
        <dbReference type="SAM" id="MobiDB-lite"/>
    </source>
</evidence>
<organism evidence="2 3">
    <name type="scientific">Echinops telfairi</name>
    <name type="common">Lesser hedgehog tenrec</name>
    <dbReference type="NCBI Taxonomy" id="9371"/>
    <lineage>
        <taxon>Eukaryota</taxon>
        <taxon>Metazoa</taxon>
        <taxon>Chordata</taxon>
        <taxon>Craniata</taxon>
        <taxon>Vertebrata</taxon>
        <taxon>Euteleostomi</taxon>
        <taxon>Mammalia</taxon>
        <taxon>Eutheria</taxon>
        <taxon>Afrotheria</taxon>
        <taxon>Tenrecidae</taxon>
        <taxon>Tenrecinae</taxon>
        <taxon>Echinops</taxon>
    </lineage>
</organism>
<dbReference type="RefSeq" id="XP_030743093.1">
    <property type="nucleotide sequence ID" value="XM_030887233.1"/>
</dbReference>
<dbReference type="PANTHER" id="PTHR35156:SF1">
    <property type="entry name" value="TESTIS-EXPRESSED PROTEIN 52"/>
    <property type="match status" value="1"/>
</dbReference>
<sequence>MATNPQRAPRGQCDPSWVREPFLQMISTNDSPPVSQTWAQREFLLPGRPWELPGFTRQAYHQLALKQPPCTDSKLQVLRRQIYPAEEATQHSWGFHTWLDVGRLPAAVPIRPDVPYDSNVWRWLTNAGAPRPHPAGPLIPPPSRLGKNNFLTFLGCSPIFEDAKRRTQVIRSTVKGLREAEKLKLRSEARAPPLDARGNILPPKNFKK</sequence>
<keyword evidence="2" id="KW-1185">Reference proteome</keyword>
<dbReference type="Proteomes" id="UP000694863">
    <property type="component" value="Unplaced"/>
</dbReference>
<accession>A0ABM1VLM2</accession>
<feature type="region of interest" description="Disordered" evidence="1">
    <location>
        <begin position="188"/>
        <end position="208"/>
    </location>
</feature>
<proteinExistence type="predicted"/>
<dbReference type="GeneID" id="101639664"/>
<protein>
    <submittedName>
        <fullName evidence="3">Testis-expressed protein 52</fullName>
    </submittedName>
</protein>
<evidence type="ECO:0000313" key="3">
    <source>
        <dbReference type="RefSeq" id="XP_030743093.1"/>
    </source>
</evidence>